<gene>
    <name evidence="1" type="ORF">PGLA1383_LOCUS41515</name>
</gene>
<dbReference type="Proteomes" id="UP000654075">
    <property type="component" value="Unassembled WGS sequence"/>
</dbReference>
<protein>
    <submittedName>
        <fullName evidence="1">Uncharacterized protein</fullName>
    </submittedName>
</protein>
<name>A0A813GH15_POLGL</name>
<organism evidence="1 2">
    <name type="scientific">Polarella glacialis</name>
    <name type="common">Dinoflagellate</name>
    <dbReference type="NCBI Taxonomy" id="89957"/>
    <lineage>
        <taxon>Eukaryota</taxon>
        <taxon>Sar</taxon>
        <taxon>Alveolata</taxon>
        <taxon>Dinophyceae</taxon>
        <taxon>Suessiales</taxon>
        <taxon>Suessiaceae</taxon>
        <taxon>Polarella</taxon>
    </lineage>
</organism>
<comment type="caution">
    <text evidence="1">The sequence shown here is derived from an EMBL/GenBank/DDBJ whole genome shotgun (WGS) entry which is preliminary data.</text>
</comment>
<accession>A0A813GH15</accession>
<proteinExistence type="predicted"/>
<sequence length="88" mass="9937">MPARADQRRGMTPKQIERQARMLRMKTPPQAAEGLVWLADSAEAGQASGNWFTGPETLFPAVEMPWRTEAAAKELWERSEALVRPFIL</sequence>
<evidence type="ECO:0000313" key="1">
    <source>
        <dbReference type="EMBL" id="CAE8624389.1"/>
    </source>
</evidence>
<reference evidence="1" key="1">
    <citation type="submission" date="2021-02" db="EMBL/GenBank/DDBJ databases">
        <authorList>
            <person name="Dougan E. K."/>
            <person name="Rhodes N."/>
            <person name="Thang M."/>
            <person name="Chan C."/>
        </authorList>
    </citation>
    <scope>NUCLEOTIDE SEQUENCE</scope>
</reference>
<dbReference type="EMBL" id="CAJNNV010028380">
    <property type="protein sequence ID" value="CAE8624389.1"/>
    <property type="molecule type" value="Genomic_DNA"/>
</dbReference>
<evidence type="ECO:0000313" key="2">
    <source>
        <dbReference type="Proteomes" id="UP000654075"/>
    </source>
</evidence>
<dbReference type="AlphaFoldDB" id="A0A813GH15"/>
<keyword evidence="2" id="KW-1185">Reference proteome</keyword>